<organism evidence="8 9">
    <name type="scientific">Phytophthora sojae (strain P6497)</name>
    <name type="common">Soybean stem and root rot agent</name>
    <name type="synonym">Phytophthora megasperma f. sp. glycines</name>
    <dbReference type="NCBI Taxonomy" id="1094619"/>
    <lineage>
        <taxon>Eukaryota</taxon>
        <taxon>Sar</taxon>
        <taxon>Stramenopiles</taxon>
        <taxon>Oomycota</taxon>
        <taxon>Peronosporomycetes</taxon>
        <taxon>Peronosporales</taxon>
        <taxon>Peronosporaceae</taxon>
        <taxon>Phytophthora</taxon>
    </lineage>
</organism>
<proteinExistence type="inferred from homology"/>
<feature type="domain" description="RxLR effector PexRD54 WY" evidence="7">
    <location>
        <begin position="39"/>
        <end position="75"/>
    </location>
</feature>
<keyword evidence="4" id="KW-0964">Secreted</keyword>
<dbReference type="Pfam" id="PF22748">
    <property type="entry name" value="PexRD54_WY"/>
    <property type="match status" value="1"/>
</dbReference>
<evidence type="ECO:0000256" key="1">
    <source>
        <dbReference type="ARBA" id="ARBA00004340"/>
    </source>
</evidence>
<dbReference type="Proteomes" id="UP000002640">
    <property type="component" value="Unassembled WGS sequence"/>
</dbReference>
<dbReference type="OMA" id="MIEMRIN"/>
<sequence>MRAQNLDDHKIASLLAAAKWGLPGSTVAEKVEELLLSSWTTEKKSADDVFKLLQLKNEGETLFKDPSFSRWVSYVRSIDEKNADTHMYTILRTAYGDDELAPMLVGAKKSGMGDEISSVIAGKIEAIQLEKWLSDGKTAVDVFKLLKIENAVENAVWNPRTRMWVDYVTELDSKNADDVIFTVLKSYYSDEKIGEMIQFGWYSNADIAERLANTAIAKWRQDGKTADNVFDFLLKDHHRYIFETRDIHTWVSYVTKMDKESPYKTMFEVLQKRFDEKQLGDMLYKAEKVGGTRDIAVKLELELWLSQKKSATGVFTHLNLASAENELFTRSSLPVWISYVTKLAKMDEEMAYEEMLSVLTTIFSNKRLERMQTVPTVIDGSEKLAAKLNALLFNLAKS</sequence>
<evidence type="ECO:0000256" key="6">
    <source>
        <dbReference type="ARBA" id="ARBA00023026"/>
    </source>
</evidence>
<dbReference type="EMBL" id="JH159161">
    <property type="protein sequence ID" value="EGZ07885.1"/>
    <property type="molecule type" value="Genomic_DNA"/>
</dbReference>
<dbReference type="InterPro" id="IPR054463">
    <property type="entry name" value="PexRD54_WY"/>
</dbReference>
<accession>G5A7K9</accession>
<evidence type="ECO:0000256" key="2">
    <source>
        <dbReference type="ARBA" id="ARBA00004613"/>
    </source>
</evidence>
<dbReference type="GeneID" id="20660960"/>
<evidence type="ECO:0000256" key="4">
    <source>
        <dbReference type="ARBA" id="ARBA00022525"/>
    </source>
</evidence>
<evidence type="ECO:0000313" key="8">
    <source>
        <dbReference type="EMBL" id="EGZ07885.1"/>
    </source>
</evidence>
<reference evidence="8 9" key="1">
    <citation type="journal article" date="2006" name="Science">
        <title>Phytophthora genome sequences uncover evolutionary origins and mechanisms of pathogenesis.</title>
        <authorList>
            <person name="Tyler B.M."/>
            <person name="Tripathy S."/>
            <person name="Zhang X."/>
            <person name="Dehal P."/>
            <person name="Jiang R.H."/>
            <person name="Aerts A."/>
            <person name="Arredondo F.D."/>
            <person name="Baxter L."/>
            <person name="Bensasson D."/>
            <person name="Beynon J.L."/>
            <person name="Chapman J."/>
            <person name="Damasceno C.M."/>
            <person name="Dorrance A.E."/>
            <person name="Dou D."/>
            <person name="Dickerman A.W."/>
            <person name="Dubchak I.L."/>
            <person name="Garbelotto M."/>
            <person name="Gijzen M."/>
            <person name="Gordon S.G."/>
            <person name="Govers F."/>
            <person name="Grunwald N.J."/>
            <person name="Huang W."/>
            <person name="Ivors K.L."/>
            <person name="Jones R.W."/>
            <person name="Kamoun S."/>
            <person name="Krampis K."/>
            <person name="Lamour K.H."/>
            <person name="Lee M.K."/>
            <person name="McDonald W.H."/>
            <person name="Medina M."/>
            <person name="Meijer H.J."/>
            <person name="Nordberg E.K."/>
            <person name="Maclean D.J."/>
            <person name="Ospina-Giraldo M.D."/>
            <person name="Morris P.F."/>
            <person name="Phuntumart V."/>
            <person name="Putnam N.H."/>
            <person name="Rash S."/>
            <person name="Rose J.K."/>
            <person name="Sakihama Y."/>
            <person name="Salamov A.A."/>
            <person name="Savidor A."/>
            <person name="Scheuring C.F."/>
            <person name="Smith B.M."/>
            <person name="Sobral B.W."/>
            <person name="Terry A."/>
            <person name="Torto-Alalibo T.A."/>
            <person name="Win J."/>
            <person name="Xu Z."/>
            <person name="Zhang H."/>
            <person name="Grigoriev I.V."/>
            <person name="Rokhsar D.S."/>
            <person name="Boore J.L."/>
        </authorList>
    </citation>
    <scope>NUCLEOTIDE SEQUENCE [LARGE SCALE GENOMIC DNA]</scope>
    <source>
        <strain evidence="8 9">P6497</strain>
    </source>
</reference>
<keyword evidence="5" id="KW-0732">Signal</keyword>
<comment type="subcellular location">
    <subcellularLocation>
        <location evidence="1">Host cell</location>
    </subcellularLocation>
    <subcellularLocation>
        <location evidence="2">Secreted</location>
    </subcellularLocation>
</comment>
<dbReference type="GO" id="GO:0043657">
    <property type="term" value="C:host cell"/>
    <property type="evidence" value="ECO:0007669"/>
    <property type="project" value="UniProtKB-SubCell"/>
</dbReference>
<evidence type="ECO:0000256" key="3">
    <source>
        <dbReference type="ARBA" id="ARBA00010400"/>
    </source>
</evidence>
<dbReference type="GO" id="GO:0005576">
    <property type="term" value="C:extracellular region"/>
    <property type="evidence" value="ECO:0007669"/>
    <property type="project" value="UniProtKB-SubCell"/>
</dbReference>
<dbReference type="SMR" id="G5A7K9"/>
<name>G5A7K9_PHYSP</name>
<dbReference type="KEGG" id="psoj:PHYSODRAFT_526094"/>
<protein>
    <recommendedName>
        <fullName evidence="7">RxLR effector PexRD54 WY domain-containing protein</fullName>
    </recommendedName>
</protein>
<keyword evidence="9" id="KW-1185">Reference proteome</keyword>
<evidence type="ECO:0000313" key="9">
    <source>
        <dbReference type="Proteomes" id="UP000002640"/>
    </source>
</evidence>
<comment type="similarity">
    <text evidence="3">Belongs to the RxLR effector family.</text>
</comment>
<evidence type="ECO:0000259" key="7">
    <source>
        <dbReference type="Pfam" id="PF22748"/>
    </source>
</evidence>
<evidence type="ECO:0000256" key="5">
    <source>
        <dbReference type="ARBA" id="ARBA00022729"/>
    </source>
</evidence>
<gene>
    <name evidence="8" type="ORF">PHYSODRAFT_526094</name>
</gene>
<dbReference type="AlphaFoldDB" id="G5A7K9"/>
<dbReference type="InParanoid" id="G5A7K9"/>
<keyword evidence="6" id="KW-0843">Virulence</keyword>
<dbReference type="RefSeq" id="XP_009536057.1">
    <property type="nucleotide sequence ID" value="XM_009537762.1"/>
</dbReference>